<evidence type="ECO:0000313" key="13">
    <source>
        <dbReference type="EMBL" id="NNU14906.1"/>
    </source>
</evidence>
<dbReference type="EMBL" id="JABFCX010000002">
    <property type="protein sequence ID" value="NNU14906.1"/>
    <property type="molecule type" value="Genomic_DNA"/>
</dbReference>
<accession>A0A7Y3RJY4</accession>
<evidence type="ECO:0000256" key="2">
    <source>
        <dbReference type="ARBA" id="ARBA00022670"/>
    </source>
</evidence>
<dbReference type="AlphaFoldDB" id="A0A7Y3RJY4"/>
<feature type="domain" description="Peptidase M12A" evidence="12">
    <location>
        <begin position="123"/>
        <end position="339"/>
    </location>
</feature>
<keyword evidence="14" id="KW-1185">Reference proteome</keyword>
<gene>
    <name evidence="13" type="ORF">HK107_01040</name>
</gene>
<evidence type="ECO:0000256" key="3">
    <source>
        <dbReference type="ARBA" id="ARBA00022723"/>
    </source>
</evidence>
<reference evidence="13 14" key="1">
    <citation type="submission" date="2020-05" db="EMBL/GenBank/DDBJ databases">
        <title>Parvularcula mediterraneae sp. nov., isolated from polypropylene straw from shallow seawater of the seashore of Laganas in Zakynthos island, Greece.</title>
        <authorList>
            <person name="Szabo I."/>
            <person name="Al-Omari J."/>
            <person name="Rado J."/>
            <person name="Szerdahelyi G.S."/>
        </authorList>
    </citation>
    <scope>NUCLEOTIDE SEQUENCE [LARGE SCALE GENOMIC DNA]</scope>
    <source>
        <strain evidence="13 14">ZS-1/3</strain>
    </source>
</reference>
<protein>
    <recommendedName>
        <fullName evidence="15">Peptidase M12A domain-containing protein</fullName>
    </recommendedName>
</protein>
<feature type="domain" description="Beta/gamma crystallin 'Greek key'" evidence="11">
    <location>
        <begin position="381"/>
        <end position="423"/>
    </location>
</feature>
<dbReference type="InterPro" id="IPR011024">
    <property type="entry name" value="G_crystallin-like"/>
</dbReference>
<keyword evidence="3 8" id="KW-0479">Metal-binding</keyword>
<proteinExistence type="inferred from homology"/>
<comment type="cofactor">
    <cofactor evidence="8">
        <name>Zn(2+)</name>
        <dbReference type="ChEBI" id="CHEBI:29105"/>
    </cofactor>
    <text evidence="8">Binds 1 zinc ion per subunit.</text>
</comment>
<keyword evidence="7 8" id="KW-0482">Metalloprotease</keyword>
<dbReference type="PRINTS" id="PR00480">
    <property type="entry name" value="ASTACIN"/>
</dbReference>
<dbReference type="PANTHER" id="PTHR10127">
    <property type="entry name" value="DISCOIDIN, CUB, EGF, LAMININ , AND ZINC METALLOPROTEASE DOMAIN CONTAINING"/>
    <property type="match status" value="1"/>
</dbReference>
<dbReference type="Proteomes" id="UP000536835">
    <property type="component" value="Unassembled WGS sequence"/>
</dbReference>
<dbReference type="InterPro" id="IPR001064">
    <property type="entry name" value="Beta/gamma_crystallin"/>
</dbReference>
<feature type="signal peptide" evidence="10">
    <location>
        <begin position="1"/>
        <end position="22"/>
    </location>
</feature>
<feature type="binding site" evidence="8">
    <location>
        <position position="234"/>
    </location>
    <ligand>
        <name>Zn(2+)</name>
        <dbReference type="ChEBI" id="CHEBI:29105"/>
        <note>catalytic</note>
    </ligand>
</feature>
<dbReference type="SMART" id="SM00235">
    <property type="entry name" value="ZnMc"/>
    <property type="match status" value="1"/>
</dbReference>
<dbReference type="InterPro" id="IPR006026">
    <property type="entry name" value="Peptidase_Metallo"/>
</dbReference>
<keyword evidence="10" id="KW-0732">Signal</keyword>
<dbReference type="InterPro" id="IPR001506">
    <property type="entry name" value="Peptidase_M12A"/>
</dbReference>
<dbReference type="GO" id="GO:0008270">
    <property type="term" value="F:zinc ion binding"/>
    <property type="evidence" value="ECO:0007669"/>
    <property type="project" value="UniProtKB-UniRule"/>
</dbReference>
<dbReference type="InterPro" id="IPR024079">
    <property type="entry name" value="MetalloPept_cat_dom_sf"/>
</dbReference>
<feature type="chain" id="PRO_5030788812" description="Peptidase M12A domain-containing protein" evidence="10">
    <location>
        <begin position="23"/>
        <end position="546"/>
    </location>
</feature>
<comment type="caution">
    <text evidence="8">Lacks conserved residue(s) required for the propagation of feature annotation.</text>
</comment>
<feature type="binding site" evidence="8">
    <location>
        <position position="240"/>
    </location>
    <ligand>
        <name>Zn(2+)</name>
        <dbReference type="ChEBI" id="CHEBI:29105"/>
        <note>catalytic</note>
    </ligand>
</feature>
<organism evidence="13 14">
    <name type="scientific">Parvularcula mediterranea</name>
    <dbReference type="NCBI Taxonomy" id="2732508"/>
    <lineage>
        <taxon>Bacteria</taxon>
        <taxon>Pseudomonadati</taxon>
        <taxon>Pseudomonadota</taxon>
        <taxon>Alphaproteobacteria</taxon>
        <taxon>Parvularculales</taxon>
        <taxon>Parvularculaceae</taxon>
        <taxon>Parvularcula</taxon>
    </lineage>
</organism>
<feature type="active site" evidence="8">
    <location>
        <position position="231"/>
    </location>
</feature>
<dbReference type="Gene3D" id="3.40.390.10">
    <property type="entry name" value="Collagenase (Catalytic Domain)"/>
    <property type="match status" value="1"/>
</dbReference>
<keyword evidence="2 8" id="KW-0645">Protease</keyword>
<dbReference type="GO" id="GO:0006508">
    <property type="term" value="P:proteolysis"/>
    <property type="evidence" value="ECO:0007669"/>
    <property type="project" value="UniProtKB-KW"/>
</dbReference>
<evidence type="ECO:0008006" key="15">
    <source>
        <dbReference type="Google" id="ProtNLM"/>
    </source>
</evidence>
<sequence length="546" mass="59804">MRNRLGKGALTALLVFGFSAEAALAQKKTEKKQELQRTTKPLTRKKTFPPLIPSQKIQPKLKLETKMIMLPWRNSPWEVTYDTSAGFPLWEGDIDLTNEVEAFKPTSSAITVNRDGRDVSFTQAPLLVKTDQGSLWPANRVPWELDSTIAASSVAATRIAAAIAMLEADSHLTFVPYDEDIHSARITFAADPGLGFSGGSSPVGRQAGIFGDGQNRIRLNGNVGAGLIAHEILHSLGFYHEQARADRDRFITIDRDKIQDGRGHNFDRHVTDVRTLMPYDCASIMHYGANAFLKPGETGPVISSRDETICASSTFGTRTALSDRDKEGLKRAYPPVDCATTPVMWSGAYRGRTLSIDGDYRDLGMFGWGDDGGSICVPNGWIVILYEDPDYRGGSLRLGPGRHLFSRENRIASNSTHSIRALSVDANPVPDACRSEADGMVMMYEHDNLRGRRAVYTASDRDIGDGEFSLGDRVSSLCVPPNWRVTFFNDPDMRGDSFVVDAGSAGAVIRDIKNATGLGNHFDDALHSVRIRRPATSGTVRATRPG</sequence>
<dbReference type="PANTHER" id="PTHR10127:SF780">
    <property type="entry name" value="METALLOENDOPEPTIDASE"/>
    <property type="match status" value="1"/>
</dbReference>
<dbReference type="PROSITE" id="PS51864">
    <property type="entry name" value="ASTACIN"/>
    <property type="match status" value="1"/>
</dbReference>
<evidence type="ECO:0000256" key="8">
    <source>
        <dbReference type="PROSITE-ProRule" id="PRU01211"/>
    </source>
</evidence>
<evidence type="ECO:0000256" key="10">
    <source>
        <dbReference type="SAM" id="SignalP"/>
    </source>
</evidence>
<name>A0A7Y3RJY4_9PROT</name>
<keyword evidence="6 8" id="KW-0862">Zinc</keyword>
<evidence type="ECO:0000256" key="4">
    <source>
        <dbReference type="ARBA" id="ARBA00022737"/>
    </source>
</evidence>
<dbReference type="SUPFAM" id="SSF55486">
    <property type="entry name" value="Metalloproteases ('zincins'), catalytic domain"/>
    <property type="match status" value="1"/>
</dbReference>
<dbReference type="Gene3D" id="2.60.20.10">
    <property type="entry name" value="Crystallins"/>
    <property type="match status" value="2"/>
</dbReference>
<feature type="binding site" evidence="8">
    <location>
        <position position="230"/>
    </location>
    <ligand>
        <name>Zn(2+)</name>
        <dbReference type="ChEBI" id="CHEBI:29105"/>
        <note>catalytic</note>
    </ligand>
</feature>
<dbReference type="RefSeq" id="WP_173195945.1">
    <property type="nucleotide sequence ID" value="NZ_JABFCX010000002.1"/>
</dbReference>
<comment type="similarity">
    <text evidence="1">Belongs to the beta/gamma-crystallin family.</text>
</comment>
<evidence type="ECO:0000256" key="1">
    <source>
        <dbReference type="ARBA" id="ARBA00009646"/>
    </source>
</evidence>
<evidence type="ECO:0000256" key="6">
    <source>
        <dbReference type="ARBA" id="ARBA00022833"/>
    </source>
</evidence>
<dbReference type="Pfam" id="PF01400">
    <property type="entry name" value="Astacin"/>
    <property type="match status" value="1"/>
</dbReference>
<keyword evidence="5 8" id="KW-0378">Hydrolase</keyword>
<evidence type="ECO:0000259" key="12">
    <source>
        <dbReference type="PROSITE" id="PS51864"/>
    </source>
</evidence>
<evidence type="ECO:0000256" key="9">
    <source>
        <dbReference type="SAM" id="MobiDB-lite"/>
    </source>
</evidence>
<dbReference type="GO" id="GO:0004222">
    <property type="term" value="F:metalloendopeptidase activity"/>
    <property type="evidence" value="ECO:0007669"/>
    <property type="project" value="UniProtKB-UniRule"/>
</dbReference>
<evidence type="ECO:0000256" key="7">
    <source>
        <dbReference type="ARBA" id="ARBA00023049"/>
    </source>
</evidence>
<evidence type="ECO:0000313" key="14">
    <source>
        <dbReference type="Proteomes" id="UP000536835"/>
    </source>
</evidence>
<feature type="region of interest" description="Disordered" evidence="9">
    <location>
        <begin position="29"/>
        <end position="49"/>
    </location>
</feature>
<evidence type="ECO:0000259" key="11">
    <source>
        <dbReference type="PROSITE" id="PS50915"/>
    </source>
</evidence>
<dbReference type="SMART" id="SM00247">
    <property type="entry name" value="XTALbg"/>
    <property type="match status" value="2"/>
</dbReference>
<dbReference type="SUPFAM" id="SSF49695">
    <property type="entry name" value="gamma-Crystallin-like"/>
    <property type="match status" value="1"/>
</dbReference>
<evidence type="ECO:0000256" key="5">
    <source>
        <dbReference type="ARBA" id="ARBA00022801"/>
    </source>
</evidence>
<keyword evidence="4" id="KW-0677">Repeat</keyword>
<dbReference type="PROSITE" id="PS50915">
    <property type="entry name" value="CRYSTALLIN_BETA_GAMMA"/>
    <property type="match status" value="1"/>
</dbReference>
<comment type="caution">
    <text evidence="13">The sequence shown here is derived from an EMBL/GenBank/DDBJ whole genome shotgun (WGS) entry which is preliminary data.</text>
</comment>